<protein>
    <submittedName>
        <fullName evidence="1">Uncharacterized protein</fullName>
    </submittedName>
</protein>
<sequence>MTTAPPRAPEFDAALIAYLPNLRRQALYMAGLRGEELLHDALTDMLHLADRCRMATFRTWAQIILRRSASNFIRASRQAKRAGICVPMAATIGVQPAQEGAATLSAVLAALSAIPDGNVVLREAMGDTLTDMGRERGISREAMRQRRELARGRLNDKLGHVKVAA</sequence>
<dbReference type="EMBL" id="LWBS01000121">
    <property type="protein sequence ID" value="OAP95133.1"/>
    <property type="molecule type" value="Genomic_DNA"/>
</dbReference>
<comment type="caution">
    <text evidence="1">The sequence shown here is derived from an EMBL/GenBank/DDBJ whole genome shotgun (WGS) entry which is preliminary data.</text>
</comment>
<gene>
    <name evidence="1" type="ORF">A4U53_18095</name>
</gene>
<evidence type="ECO:0000313" key="1">
    <source>
        <dbReference type="EMBL" id="OAP95133.1"/>
    </source>
</evidence>
<name>A0A179BV83_RHILE</name>
<proteinExistence type="predicted"/>
<organism evidence="1">
    <name type="scientific">Rhizobium leguminosarum</name>
    <dbReference type="NCBI Taxonomy" id="384"/>
    <lineage>
        <taxon>Bacteria</taxon>
        <taxon>Pseudomonadati</taxon>
        <taxon>Pseudomonadota</taxon>
        <taxon>Alphaproteobacteria</taxon>
        <taxon>Hyphomicrobiales</taxon>
        <taxon>Rhizobiaceae</taxon>
        <taxon>Rhizobium/Agrobacterium group</taxon>
        <taxon>Rhizobium</taxon>
    </lineage>
</organism>
<dbReference type="AlphaFoldDB" id="A0A179BV83"/>
<accession>A0A179BV83</accession>
<reference evidence="1" key="1">
    <citation type="submission" date="2016-04" db="EMBL/GenBank/DDBJ databases">
        <title>Fast-growing isolate from the root nodules of Vavilovia formosa.</title>
        <authorList>
            <person name="Kimeklis A."/>
            <person name="Safronova V."/>
            <person name="Belimov A."/>
            <person name="Andronov E."/>
        </authorList>
    </citation>
    <scope>NUCLEOTIDE SEQUENCE [LARGE SCALE GENOMIC DNA]</scope>
    <source>
        <strain evidence="1">Vaf-46</strain>
    </source>
</reference>